<comment type="caution">
    <text evidence="2">The sequence shown here is derived from an EMBL/GenBank/DDBJ whole genome shotgun (WGS) entry which is preliminary data.</text>
</comment>
<dbReference type="InterPro" id="IPR010982">
    <property type="entry name" value="Lambda_DNA-bd_dom_sf"/>
</dbReference>
<dbReference type="GO" id="GO:0003677">
    <property type="term" value="F:DNA binding"/>
    <property type="evidence" value="ECO:0007669"/>
    <property type="project" value="InterPro"/>
</dbReference>
<dbReference type="CDD" id="cd00093">
    <property type="entry name" value="HTH_XRE"/>
    <property type="match status" value="1"/>
</dbReference>
<dbReference type="Pfam" id="PF01381">
    <property type="entry name" value="HTH_3"/>
    <property type="match status" value="1"/>
</dbReference>
<gene>
    <name evidence="2" type="ORF">RAK27_04520</name>
</gene>
<dbReference type="SMART" id="SM00530">
    <property type="entry name" value="HTH_XRE"/>
    <property type="match status" value="1"/>
</dbReference>
<protein>
    <submittedName>
        <fullName evidence="2">Helix-turn-helix transcriptional regulator</fullName>
    </submittedName>
</protein>
<evidence type="ECO:0000313" key="2">
    <source>
        <dbReference type="EMBL" id="MDZ5757916.1"/>
    </source>
</evidence>
<organism evidence="2 3">
    <name type="scientific">Carnobacterium maltaromaticum</name>
    <name type="common">Carnobacterium piscicola</name>
    <dbReference type="NCBI Taxonomy" id="2751"/>
    <lineage>
        <taxon>Bacteria</taxon>
        <taxon>Bacillati</taxon>
        <taxon>Bacillota</taxon>
        <taxon>Bacilli</taxon>
        <taxon>Lactobacillales</taxon>
        <taxon>Carnobacteriaceae</taxon>
        <taxon>Carnobacterium</taxon>
    </lineage>
</organism>
<proteinExistence type="predicted"/>
<dbReference type="AlphaFoldDB" id="A0AAW9JWN5"/>
<evidence type="ECO:0000259" key="1">
    <source>
        <dbReference type="PROSITE" id="PS50943"/>
    </source>
</evidence>
<dbReference type="InterPro" id="IPR001387">
    <property type="entry name" value="Cro/C1-type_HTH"/>
</dbReference>
<dbReference type="InterPro" id="IPR011990">
    <property type="entry name" value="TPR-like_helical_dom_sf"/>
</dbReference>
<dbReference type="EMBL" id="JAVBVO010000003">
    <property type="protein sequence ID" value="MDZ5757916.1"/>
    <property type="molecule type" value="Genomic_DNA"/>
</dbReference>
<sequence length="298" mass="34433">MEKIGNKIRKYRLEKNMTQSQLADGICTQATISNLENNSSLPSIANLLLIAERLSIKHTDLYEAILVNSSGYIDTFNKVKSLQREDNYIEANQLLKKAIDYSDLASIYEKKEYFYYFGVSSLRGLHDFSDAHYHFNQCLAFSEVDDLKTLDLLATMGIAEAYDMCHQFDKADTYFIKAINQLEQVSSWKKSTHDRLDILEAYKKAATFYLKIAQYPLALNLSTAGINFYNTENINEGLEDLLDIKAQNLFYLGDIELAEEYYFYAMALAKLNKNDKQIQLLREQIIKHGLKQYDYLNN</sequence>
<dbReference type="RefSeq" id="WP_322808586.1">
    <property type="nucleotide sequence ID" value="NZ_JAVBVO010000003.1"/>
</dbReference>
<dbReference type="PROSITE" id="PS50943">
    <property type="entry name" value="HTH_CROC1"/>
    <property type="match status" value="1"/>
</dbReference>
<feature type="domain" description="HTH cro/C1-type" evidence="1">
    <location>
        <begin position="8"/>
        <end position="61"/>
    </location>
</feature>
<dbReference type="PANTHER" id="PTHR37038">
    <property type="entry name" value="TRANSCRIPTIONAL REGULATOR-RELATED"/>
    <property type="match status" value="1"/>
</dbReference>
<dbReference type="PANTHER" id="PTHR37038:SF14">
    <property type="entry name" value="TRANSCRIPTIONAL ACTIVATOR"/>
    <property type="match status" value="1"/>
</dbReference>
<dbReference type="SUPFAM" id="SSF48452">
    <property type="entry name" value="TPR-like"/>
    <property type="match status" value="1"/>
</dbReference>
<name>A0AAW9JWN5_CARML</name>
<reference evidence="2" key="1">
    <citation type="submission" date="2023-08" db="EMBL/GenBank/DDBJ databases">
        <title>Genomic characterization of piscicolin 126 produced by Carnobacterium maltaromaticum CM22 strain isolated from salmon (Salmo salar).</title>
        <authorList>
            <person name="Gonzalez-Gragera E."/>
            <person name="Garcia-Lopez J.D."/>
            <person name="Teso-Perez C."/>
            <person name="Gimenez-Hernandez I."/>
            <person name="Peralta-Sanchez J.M."/>
            <person name="Valdivia E."/>
            <person name="Montalban-Lopez M."/>
            <person name="Martin-Platero A.M."/>
            <person name="Banos A."/>
            <person name="Martinez-Bueno M."/>
        </authorList>
    </citation>
    <scope>NUCLEOTIDE SEQUENCE</scope>
    <source>
        <strain evidence="2">CM22</strain>
    </source>
</reference>
<accession>A0AAW9JWN5</accession>
<dbReference type="Gene3D" id="1.25.40.10">
    <property type="entry name" value="Tetratricopeptide repeat domain"/>
    <property type="match status" value="1"/>
</dbReference>
<dbReference type="SUPFAM" id="SSF47413">
    <property type="entry name" value="lambda repressor-like DNA-binding domains"/>
    <property type="match status" value="1"/>
</dbReference>
<evidence type="ECO:0000313" key="3">
    <source>
        <dbReference type="Proteomes" id="UP001290462"/>
    </source>
</evidence>
<dbReference type="Proteomes" id="UP001290462">
    <property type="component" value="Unassembled WGS sequence"/>
</dbReference>
<dbReference type="InterPro" id="IPR053163">
    <property type="entry name" value="HTH-type_regulator_Rgg"/>
</dbReference>